<feature type="domain" description="UBR-type" evidence="5">
    <location>
        <begin position="35"/>
        <end position="117"/>
    </location>
</feature>
<dbReference type="PANTHER" id="PTHR13513">
    <property type="entry name" value="E3 UBIQUITIN-PROTEIN LIGASE UBR7"/>
    <property type="match status" value="1"/>
</dbReference>
<dbReference type="AlphaFoldDB" id="A0ABD2Q093"/>
<sequence length="339" mass="39125">MSNDPEDDRILTLEDFEQESRENNILIYGGVDSEPQCSFINGYLKRQALFSCKTCLSSGSELAGICYHCSVVCHDGHELVEIYTKRNFRCDCGNKKFAGNPICQLWEEKDDCNLLNIYNHNFNGLYCNCDRPYPEDDNDHVNLHNVVKPSDNNEFTCNKCIRTNCFILAYKLVDESTSEKKVKVPLMECKLDQALLALSLDGTDIEWKDADFKAIFDMKEEELSGKFWPADWRSTILCKCEKCKNLYSRLELDFLLDPEDTWAHYTEVAEAKLVNDEAEVKEALESMPRPMAIELVSGMNDFKDAFLEMIKEKEKSGDKIVREEDVKKMVEQLGKRMRN</sequence>
<name>A0ABD2Q093_9PLAT</name>
<evidence type="ECO:0000313" key="7">
    <source>
        <dbReference type="Proteomes" id="UP001626550"/>
    </source>
</evidence>
<dbReference type="Pfam" id="PF02207">
    <property type="entry name" value="zf-UBR"/>
    <property type="match status" value="1"/>
</dbReference>
<evidence type="ECO:0000256" key="2">
    <source>
        <dbReference type="ARBA" id="ARBA00022771"/>
    </source>
</evidence>
<reference evidence="6 7" key="1">
    <citation type="submission" date="2024-11" db="EMBL/GenBank/DDBJ databases">
        <title>Adaptive evolution of stress response genes in parasites aligns with host niche diversity.</title>
        <authorList>
            <person name="Hahn C."/>
            <person name="Resl P."/>
        </authorList>
    </citation>
    <scope>NUCLEOTIDE SEQUENCE [LARGE SCALE GENOMIC DNA]</scope>
    <source>
        <strain evidence="6">EGGRZ-B1_66</strain>
        <tissue evidence="6">Body</tissue>
    </source>
</reference>
<dbReference type="CDD" id="cd19677">
    <property type="entry name" value="UBR-box_UBR7"/>
    <property type="match status" value="1"/>
</dbReference>
<dbReference type="Proteomes" id="UP001626550">
    <property type="component" value="Unassembled WGS sequence"/>
</dbReference>
<dbReference type="InterPro" id="IPR047506">
    <property type="entry name" value="UBR7-like_UBR-box"/>
</dbReference>
<keyword evidence="3" id="KW-0862">Zinc</keyword>
<evidence type="ECO:0000256" key="3">
    <source>
        <dbReference type="ARBA" id="ARBA00022833"/>
    </source>
</evidence>
<keyword evidence="2" id="KW-0863">Zinc-finger</keyword>
<gene>
    <name evidence="6" type="ORF">Ciccas_008508</name>
</gene>
<evidence type="ECO:0000256" key="4">
    <source>
        <dbReference type="PROSITE-ProRule" id="PRU00508"/>
    </source>
</evidence>
<accession>A0ABD2Q093</accession>
<evidence type="ECO:0000313" key="6">
    <source>
        <dbReference type="EMBL" id="KAL3312895.1"/>
    </source>
</evidence>
<evidence type="ECO:0000256" key="1">
    <source>
        <dbReference type="ARBA" id="ARBA00022723"/>
    </source>
</evidence>
<organism evidence="6 7">
    <name type="scientific">Cichlidogyrus casuarinus</name>
    <dbReference type="NCBI Taxonomy" id="1844966"/>
    <lineage>
        <taxon>Eukaryota</taxon>
        <taxon>Metazoa</taxon>
        <taxon>Spiralia</taxon>
        <taxon>Lophotrochozoa</taxon>
        <taxon>Platyhelminthes</taxon>
        <taxon>Monogenea</taxon>
        <taxon>Monopisthocotylea</taxon>
        <taxon>Dactylogyridea</taxon>
        <taxon>Ancyrocephalidae</taxon>
        <taxon>Cichlidogyrus</taxon>
    </lineage>
</organism>
<dbReference type="EMBL" id="JBJKFK010001513">
    <property type="protein sequence ID" value="KAL3312895.1"/>
    <property type="molecule type" value="Genomic_DNA"/>
</dbReference>
<dbReference type="InterPro" id="IPR003126">
    <property type="entry name" value="Znf_UBR"/>
</dbReference>
<dbReference type="GO" id="GO:0008270">
    <property type="term" value="F:zinc ion binding"/>
    <property type="evidence" value="ECO:0007669"/>
    <property type="project" value="UniProtKB-KW"/>
</dbReference>
<evidence type="ECO:0000259" key="5">
    <source>
        <dbReference type="PROSITE" id="PS51157"/>
    </source>
</evidence>
<dbReference type="SMART" id="SM00396">
    <property type="entry name" value="ZnF_UBR1"/>
    <property type="match status" value="1"/>
</dbReference>
<proteinExistence type="predicted"/>
<protein>
    <recommendedName>
        <fullName evidence="5">UBR-type domain-containing protein</fullName>
    </recommendedName>
</protein>
<comment type="caution">
    <text evidence="6">The sequence shown here is derived from an EMBL/GenBank/DDBJ whole genome shotgun (WGS) entry which is preliminary data.</text>
</comment>
<dbReference type="InterPro" id="IPR040204">
    <property type="entry name" value="UBR7"/>
</dbReference>
<feature type="zinc finger region" description="UBR-type" evidence="4">
    <location>
        <begin position="35"/>
        <end position="117"/>
    </location>
</feature>
<keyword evidence="7" id="KW-1185">Reference proteome</keyword>
<dbReference type="PROSITE" id="PS51157">
    <property type="entry name" value="ZF_UBR"/>
    <property type="match status" value="1"/>
</dbReference>
<dbReference type="PANTHER" id="PTHR13513:SF9">
    <property type="entry name" value="E3 UBIQUITIN-PROTEIN LIGASE UBR7-RELATED"/>
    <property type="match status" value="1"/>
</dbReference>
<keyword evidence="1" id="KW-0479">Metal-binding</keyword>